<protein>
    <submittedName>
        <fullName evidence="1">Uncharacterized protein</fullName>
    </submittedName>
</protein>
<dbReference type="Proteomes" id="UP001219525">
    <property type="component" value="Unassembled WGS sequence"/>
</dbReference>
<name>A0AAD6V5J1_9AGAR</name>
<dbReference type="AlphaFoldDB" id="A0AAD6V5J1"/>
<sequence>MLLPISVLTLGAVLIRIKMSFRLVPHRPQHIGGIYPKGTAPSRRPRQTLDAPSREAFASPNGQSITIDRHTVTVCGL</sequence>
<accession>A0AAD6V5J1</accession>
<gene>
    <name evidence="1" type="ORF">GGX14DRAFT_151972</name>
</gene>
<proteinExistence type="predicted"/>
<organism evidence="1 2">
    <name type="scientific">Mycena pura</name>
    <dbReference type="NCBI Taxonomy" id="153505"/>
    <lineage>
        <taxon>Eukaryota</taxon>
        <taxon>Fungi</taxon>
        <taxon>Dikarya</taxon>
        <taxon>Basidiomycota</taxon>
        <taxon>Agaricomycotina</taxon>
        <taxon>Agaricomycetes</taxon>
        <taxon>Agaricomycetidae</taxon>
        <taxon>Agaricales</taxon>
        <taxon>Marasmiineae</taxon>
        <taxon>Mycenaceae</taxon>
        <taxon>Mycena</taxon>
    </lineage>
</organism>
<reference evidence="1" key="1">
    <citation type="submission" date="2023-03" db="EMBL/GenBank/DDBJ databases">
        <title>Massive genome expansion in bonnet fungi (Mycena s.s.) driven by repeated elements and novel gene families across ecological guilds.</title>
        <authorList>
            <consortium name="Lawrence Berkeley National Laboratory"/>
            <person name="Harder C.B."/>
            <person name="Miyauchi S."/>
            <person name="Viragh M."/>
            <person name="Kuo A."/>
            <person name="Thoen E."/>
            <person name="Andreopoulos B."/>
            <person name="Lu D."/>
            <person name="Skrede I."/>
            <person name="Drula E."/>
            <person name="Henrissat B."/>
            <person name="Morin E."/>
            <person name="Kohler A."/>
            <person name="Barry K."/>
            <person name="LaButti K."/>
            <person name="Morin E."/>
            <person name="Salamov A."/>
            <person name="Lipzen A."/>
            <person name="Mereny Z."/>
            <person name="Hegedus B."/>
            <person name="Baldrian P."/>
            <person name="Stursova M."/>
            <person name="Weitz H."/>
            <person name="Taylor A."/>
            <person name="Grigoriev I.V."/>
            <person name="Nagy L.G."/>
            <person name="Martin F."/>
            <person name="Kauserud H."/>
        </authorList>
    </citation>
    <scope>NUCLEOTIDE SEQUENCE</scope>
    <source>
        <strain evidence="1">9144</strain>
    </source>
</reference>
<dbReference type="EMBL" id="JARJCW010000052">
    <property type="protein sequence ID" value="KAJ7203114.1"/>
    <property type="molecule type" value="Genomic_DNA"/>
</dbReference>
<evidence type="ECO:0000313" key="1">
    <source>
        <dbReference type="EMBL" id="KAJ7203114.1"/>
    </source>
</evidence>
<comment type="caution">
    <text evidence="1">The sequence shown here is derived from an EMBL/GenBank/DDBJ whole genome shotgun (WGS) entry which is preliminary data.</text>
</comment>
<keyword evidence="2" id="KW-1185">Reference proteome</keyword>
<evidence type="ECO:0000313" key="2">
    <source>
        <dbReference type="Proteomes" id="UP001219525"/>
    </source>
</evidence>